<dbReference type="InterPro" id="IPR048329">
    <property type="entry name" value="PcRGLX_1st"/>
</dbReference>
<evidence type="ECO:0000259" key="3">
    <source>
        <dbReference type="Pfam" id="PF21346"/>
    </source>
</evidence>
<dbReference type="PANTHER" id="PTHR40081">
    <property type="entry name" value="CONCANAVALIN A-LIKE LECTIN/GLUCANASE"/>
    <property type="match status" value="1"/>
</dbReference>
<dbReference type="Proteomes" id="UP000566819">
    <property type="component" value="Unassembled WGS sequence"/>
</dbReference>
<evidence type="ECO:0000313" key="4">
    <source>
        <dbReference type="EMBL" id="KAF4626616.1"/>
    </source>
</evidence>
<proteinExistence type="predicted"/>
<evidence type="ECO:0000259" key="1">
    <source>
        <dbReference type="Pfam" id="PF19501"/>
    </source>
</evidence>
<evidence type="ECO:0008006" key="6">
    <source>
        <dbReference type="Google" id="ProtNLM"/>
    </source>
</evidence>
<protein>
    <recommendedName>
        <fullName evidence="6">Tat pathway signal sequence domain protein</fullName>
    </recommendedName>
</protein>
<dbReference type="InterPro" id="IPR048331">
    <property type="entry name" value="PcRGLX/YetA_3rd"/>
</dbReference>
<organism evidence="4 5">
    <name type="scientific">Cudoniella acicularis</name>
    <dbReference type="NCBI Taxonomy" id="354080"/>
    <lineage>
        <taxon>Eukaryota</taxon>
        <taxon>Fungi</taxon>
        <taxon>Dikarya</taxon>
        <taxon>Ascomycota</taxon>
        <taxon>Pezizomycotina</taxon>
        <taxon>Leotiomycetes</taxon>
        <taxon>Helotiales</taxon>
        <taxon>Tricladiaceae</taxon>
        <taxon>Cudoniella</taxon>
    </lineage>
</organism>
<reference evidence="4 5" key="1">
    <citation type="submission" date="2020-03" db="EMBL/GenBank/DDBJ databases">
        <title>Draft Genome Sequence of Cudoniella acicularis.</title>
        <authorList>
            <person name="Buettner E."/>
            <person name="Kellner H."/>
        </authorList>
    </citation>
    <scope>NUCLEOTIDE SEQUENCE [LARGE SCALE GENOMIC DNA]</scope>
    <source>
        <strain evidence="4 5">DSM 108380</strain>
    </source>
</reference>
<dbReference type="Pfam" id="PF19501">
    <property type="entry name" value="PcRGLX_1st"/>
    <property type="match status" value="1"/>
</dbReference>
<sequence>MPSVDVTWLEGLPNHAFGATFGLPWHQGQLNPSQTNFSCLDNNGVDVPIQTRILAYWQDGSIKWTSHAIAGSAKPQDGYNIQANTVVQCNASLSHETKGSPQLIVSQDHLKSVIRVQTGRIEVLFPISGSTIIQSIKSIGGKVTGANGRLVLLSQSDPIMQSISNQHEFKSQIDEVVIEQSGPIRAVIAVKGKHHSNTENDDSHIPWLPFVLRFYLYANSSCIRMMHTIVYDGDMNKDFIRGIGVRFDIPLQAERLFDRHVRISGVSGGVLSEAIQGVTGLRRDPGIEVRDAQFRGRPTPSLETWESSVSSRLQWVPSWNDFSLTQLSADGFTVRKRTRSTCSWVNIPGGTRSDGLIYLGGATAGGLAVGLKDFWERYPTGLNIRNAVTNAGEITVWLYSPSSEPLDMRQYHDGLNQKTYDEQLDALNITYEDWESGTGTPYGIARTNEIYIFSLDETPDQKMFSTLAQYIRAPPILLPTSETIYQTKALGSNWCPTTYLNSLCPKSSTILTNLEFLFRFYKSQVSQRRWYGFWDYGDIMHAYDNDRHTWRYDVGGYAWDNSELSPDLWLWLYFLQTGRADVYRMAEALTRHTGEVDVYHIGAHKGLGTRHGVQHWSDSCKQARISNALYRKYFYYLSGGDERVGDLLQEVLDTDTTFLVLDPYRKVRKDKETYKADSTRLSLSLGTDWAAMASAWSIEVERRGSRWKEAEKKLLASIEGIGNLANGFVTAIASYNIQNGSISPPAQDPLNKGVVQISHLSAMFGLFEVCADIIDCFPSPVTSKFEHAWLEYCRYFNGTSEEQISRFGLPFGKLQLRQGHSRLTAYAAARLGDKTLAKRAWEQFYLEDRYGPEDGYGIDTPWVSNPVDTEKALVRLDEANWVSTNITALYGIAAIQNLALIGEDNSN</sequence>
<dbReference type="Pfam" id="PF21346">
    <property type="entry name" value="PcRGLX_3rd"/>
    <property type="match status" value="1"/>
</dbReference>
<name>A0A8H4RDI2_9HELO</name>
<dbReference type="AlphaFoldDB" id="A0A8H4RDI2"/>
<dbReference type="Pfam" id="PF21345">
    <property type="entry name" value="PcRGLX_2nd"/>
    <property type="match status" value="1"/>
</dbReference>
<dbReference type="OrthoDB" id="4798501at2759"/>
<accession>A0A8H4RDI2</accession>
<feature type="domain" description="PcRGLX/YetA-like central beta-sandwich" evidence="2">
    <location>
        <begin position="111"/>
        <end position="468"/>
    </location>
</feature>
<evidence type="ECO:0000313" key="5">
    <source>
        <dbReference type="Proteomes" id="UP000566819"/>
    </source>
</evidence>
<dbReference type="InterPro" id="IPR045793">
    <property type="entry name" value="PcRGLX/YetA-like"/>
</dbReference>
<feature type="domain" description="PcRGLX/YetA-like N-terminal RIFT barrel" evidence="1">
    <location>
        <begin position="3"/>
        <end position="83"/>
    </location>
</feature>
<gene>
    <name evidence="4" type="ORF">G7Y89_g11543</name>
</gene>
<dbReference type="InterPro" id="IPR048330">
    <property type="entry name" value="PcRGLX/YetA_2nd"/>
</dbReference>
<feature type="domain" description="PcRGLX/YetA-like C-terminal alpha/alpha toroid" evidence="3">
    <location>
        <begin position="474"/>
        <end position="904"/>
    </location>
</feature>
<dbReference type="PANTHER" id="PTHR40081:SF1">
    <property type="entry name" value="TAT PATHWAY SIGNAL SEQUENCE DOMAIN PROTEIN"/>
    <property type="match status" value="1"/>
</dbReference>
<evidence type="ECO:0000259" key="2">
    <source>
        <dbReference type="Pfam" id="PF21345"/>
    </source>
</evidence>
<dbReference type="EMBL" id="JAAMPI010001120">
    <property type="protein sequence ID" value="KAF4626616.1"/>
    <property type="molecule type" value="Genomic_DNA"/>
</dbReference>
<comment type="caution">
    <text evidence="4">The sequence shown here is derived from an EMBL/GenBank/DDBJ whole genome shotgun (WGS) entry which is preliminary data.</text>
</comment>
<keyword evidence="5" id="KW-1185">Reference proteome</keyword>